<dbReference type="InterPro" id="IPR006183">
    <property type="entry name" value="Pgluconate_DH"/>
</dbReference>
<feature type="domain" description="6-phosphogluconate dehydrogenase C-terminal" evidence="19">
    <location>
        <begin position="344"/>
        <end position="630"/>
    </location>
</feature>
<dbReference type="GO" id="GO:0004616">
    <property type="term" value="F:phosphogluconate dehydrogenase (decarboxylating) activity"/>
    <property type="evidence" value="ECO:0007669"/>
    <property type="project" value="UniProtKB-EC"/>
</dbReference>
<dbReference type="Pfam" id="PF03446">
    <property type="entry name" value="NAD_binding_2"/>
    <property type="match status" value="1"/>
</dbReference>
<keyword evidence="8" id="KW-0808">Transferase</keyword>
<dbReference type="SUPFAM" id="SSF48179">
    <property type="entry name" value="6-phosphogluconate dehydrogenase C-terminal domain-like"/>
    <property type="match status" value="1"/>
</dbReference>
<protein>
    <recommendedName>
        <fullName evidence="7 18">6-phosphogluconate dehydrogenase, decarboxylating</fullName>
        <ecNumber evidence="18">1.1.1.44</ecNumber>
    </recommendedName>
</protein>
<evidence type="ECO:0000256" key="13">
    <source>
        <dbReference type="ARBA" id="ARBA00023002"/>
    </source>
</evidence>
<keyword evidence="13 18" id="KW-0560">Oxidoreductase</keyword>
<dbReference type="EC" id="1.1.1.44" evidence="18"/>
<dbReference type="SUPFAM" id="SSF51735">
    <property type="entry name" value="NAD(P)-binding Rossmann-fold domains"/>
    <property type="match status" value="1"/>
</dbReference>
<dbReference type="Pfam" id="PF00393">
    <property type="entry name" value="6PGD"/>
    <property type="match status" value="1"/>
</dbReference>
<comment type="function">
    <text evidence="1">Catalyzes the oxidative decarboxylation of 6-phosphogluconate to ribulose 5-phosphate and CO(2), with concomitant reduction of NADP to NADPH.</text>
</comment>
<name>A0A1R3WR62_9BACT</name>
<evidence type="ECO:0000256" key="2">
    <source>
        <dbReference type="ARBA" id="ARBA00004761"/>
    </source>
</evidence>
<comment type="pathway">
    <text evidence="3 18">Carbohydrate degradation; pentose phosphate pathway; D-ribulose 5-phosphate from D-glucose 6-phosphate (oxidative stage): step 3/3.</text>
</comment>
<dbReference type="CDD" id="cd02021">
    <property type="entry name" value="GntK"/>
    <property type="match status" value="1"/>
</dbReference>
<dbReference type="InterPro" id="IPR006113">
    <property type="entry name" value="6PGDH_Gnd/GntZ"/>
</dbReference>
<dbReference type="FunFam" id="3.40.50.300:FF:000522">
    <property type="entry name" value="Gluconokinase"/>
    <property type="match status" value="1"/>
</dbReference>
<dbReference type="InterPro" id="IPR006115">
    <property type="entry name" value="6PGDH_NADP-bd"/>
</dbReference>
<evidence type="ECO:0000313" key="20">
    <source>
        <dbReference type="EMBL" id="SIT79747.1"/>
    </source>
</evidence>
<evidence type="ECO:0000256" key="17">
    <source>
        <dbReference type="ARBA" id="ARBA00048640"/>
    </source>
</evidence>
<evidence type="ECO:0000256" key="3">
    <source>
        <dbReference type="ARBA" id="ARBA00004874"/>
    </source>
</evidence>
<comment type="similarity">
    <text evidence="5">Belongs to the gluconokinase GntK/GntV family.</text>
</comment>
<evidence type="ECO:0000256" key="8">
    <source>
        <dbReference type="ARBA" id="ARBA00022679"/>
    </source>
</evidence>
<dbReference type="Pfam" id="PF01202">
    <property type="entry name" value="SKI"/>
    <property type="match status" value="1"/>
</dbReference>
<gene>
    <name evidence="20" type="ORF">SAMN05444128_0783</name>
</gene>
<dbReference type="SUPFAM" id="SSF52540">
    <property type="entry name" value="P-loop containing nucleoside triphosphate hydrolases"/>
    <property type="match status" value="1"/>
</dbReference>
<dbReference type="InterPro" id="IPR027417">
    <property type="entry name" value="P-loop_NTPase"/>
</dbReference>
<dbReference type="SMART" id="SM01350">
    <property type="entry name" value="6PGD"/>
    <property type="match status" value="1"/>
</dbReference>
<accession>A0A1R3WR62</accession>
<keyword evidence="15 18" id="KW-0570">Pentose shunt</keyword>
<evidence type="ECO:0000256" key="10">
    <source>
        <dbReference type="ARBA" id="ARBA00022777"/>
    </source>
</evidence>
<dbReference type="NCBIfam" id="TIGR00873">
    <property type="entry name" value="gnd"/>
    <property type="match status" value="1"/>
</dbReference>
<dbReference type="GO" id="GO:0019521">
    <property type="term" value="P:D-gluconate metabolic process"/>
    <property type="evidence" value="ECO:0007669"/>
    <property type="project" value="UniProtKB-KW"/>
</dbReference>
<evidence type="ECO:0000256" key="11">
    <source>
        <dbReference type="ARBA" id="ARBA00022840"/>
    </source>
</evidence>
<dbReference type="STRING" id="1317125.SAMN05444128_0783"/>
<evidence type="ECO:0000256" key="1">
    <source>
        <dbReference type="ARBA" id="ARBA00002526"/>
    </source>
</evidence>
<proteinExistence type="inferred from homology"/>
<evidence type="ECO:0000256" key="12">
    <source>
        <dbReference type="ARBA" id="ARBA00022857"/>
    </source>
</evidence>
<dbReference type="InterPro" id="IPR006114">
    <property type="entry name" value="6PGDH_C"/>
</dbReference>
<evidence type="ECO:0000313" key="21">
    <source>
        <dbReference type="Proteomes" id="UP000187181"/>
    </source>
</evidence>
<keyword evidence="11" id="KW-0067">ATP-binding</keyword>
<organism evidence="20 21">
    <name type="scientific">Pontibacter indicus</name>
    <dbReference type="NCBI Taxonomy" id="1317125"/>
    <lineage>
        <taxon>Bacteria</taxon>
        <taxon>Pseudomonadati</taxon>
        <taxon>Bacteroidota</taxon>
        <taxon>Cytophagia</taxon>
        <taxon>Cytophagales</taxon>
        <taxon>Hymenobacteraceae</taxon>
        <taxon>Pontibacter</taxon>
    </lineage>
</organism>
<dbReference type="NCBIfam" id="NF006765">
    <property type="entry name" value="PRK09287.1"/>
    <property type="match status" value="1"/>
</dbReference>
<evidence type="ECO:0000256" key="9">
    <source>
        <dbReference type="ARBA" id="ARBA00022741"/>
    </source>
</evidence>
<dbReference type="InterPro" id="IPR006001">
    <property type="entry name" value="Therm_gnt_kin"/>
</dbReference>
<dbReference type="PRINTS" id="PR00076">
    <property type="entry name" value="6PGDHDRGNASE"/>
</dbReference>
<comment type="catalytic activity">
    <reaction evidence="17 18">
        <text>6-phospho-D-gluconate + NADP(+) = D-ribulose 5-phosphate + CO2 + NADPH</text>
        <dbReference type="Rhea" id="RHEA:10116"/>
        <dbReference type="ChEBI" id="CHEBI:16526"/>
        <dbReference type="ChEBI" id="CHEBI:57783"/>
        <dbReference type="ChEBI" id="CHEBI:58121"/>
        <dbReference type="ChEBI" id="CHEBI:58349"/>
        <dbReference type="ChEBI" id="CHEBI:58759"/>
        <dbReference type="EC" id="1.1.1.44"/>
    </reaction>
</comment>
<keyword evidence="12 18" id="KW-0521">NADP</keyword>
<evidence type="ECO:0000256" key="18">
    <source>
        <dbReference type="RuleBase" id="RU000485"/>
    </source>
</evidence>
<dbReference type="Gene3D" id="3.40.50.300">
    <property type="entry name" value="P-loop containing nucleotide triphosphate hydrolases"/>
    <property type="match status" value="1"/>
</dbReference>
<dbReference type="PROSITE" id="PS00461">
    <property type="entry name" value="6PGD"/>
    <property type="match status" value="1"/>
</dbReference>
<dbReference type="GO" id="GO:0005524">
    <property type="term" value="F:ATP binding"/>
    <property type="evidence" value="ECO:0007669"/>
    <property type="project" value="UniProtKB-KW"/>
</dbReference>
<evidence type="ECO:0000256" key="16">
    <source>
        <dbReference type="ARBA" id="ARBA00048090"/>
    </source>
</evidence>
<keyword evidence="10" id="KW-0418">Kinase</keyword>
<dbReference type="InterPro" id="IPR036291">
    <property type="entry name" value="NAD(P)-bd_dom_sf"/>
</dbReference>
<evidence type="ECO:0000256" key="7">
    <source>
        <dbReference type="ARBA" id="ARBA00018193"/>
    </source>
</evidence>
<evidence type="ECO:0000256" key="5">
    <source>
        <dbReference type="ARBA" id="ARBA00008420"/>
    </source>
</evidence>
<dbReference type="InterPro" id="IPR013328">
    <property type="entry name" value="6PGD_dom2"/>
</dbReference>
<dbReference type="EMBL" id="FTPP01000001">
    <property type="protein sequence ID" value="SIT79747.1"/>
    <property type="molecule type" value="Genomic_DNA"/>
</dbReference>
<dbReference type="Gene3D" id="1.20.5.320">
    <property type="entry name" value="6-Phosphogluconate Dehydrogenase, domain 3"/>
    <property type="match status" value="1"/>
</dbReference>
<dbReference type="Proteomes" id="UP000187181">
    <property type="component" value="Unassembled WGS sequence"/>
</dbReference>
<evidence type="ECO:0000256" key="14">
    <source>
        <dbReference type="ARBA" id="ARBA00023064"/>
    </source>
</evidence>
<evidence type="ECO:0000256" key="15">
    <source>
        <dbReference type="ARBA" id="ARBA00023126"/>
    </source>
</evidence>
<evidence type="ECO:0000256" key="6">
    <source>
        <dbReference type="ARBA" id="ARBA00011738"/>
    </source>
</evidence>
<dbReference type="Gene3D" id="3.40.50.720">
    <property type="entry name" value="NAD(P)-binding Rossmann-like Domain"/>
    <property type="match status" value="1"/>
</dbReference>
<evidence type="ECO:0000259" key="19">
    <source>
        <dbReference type="SMART" id="SM01350"/>
    </source>
</evidence>
<dbReference type="FunFam" id="1.10.1040.10:FF:000032">
    <property type="entry name" value="6-phosphogluconate dehydrogenase, decarboxylating"/>
    <property type="match status" value="1"/>
</dbReference>
<dbReference type="PANTHER" id="PTHR11811">
    <property type="entry name" value="6-PHOSPHOGLUCONATE DEHYDROGENASE"/>
    <property type="match status" value="1"/>
</dbReference>
<reference evidence="21" key="1">
    <citation type="submission" date="2017-01" db="EMBL/GenBank/DDBJ databases">
        <authorList>
            <person name="Varghese N."/>
            <person name="Submissions S."/>
        </authorList>
    </citation>
    <scope>NUCLEOTIDE SEQUENCE [LARGE SCALE GENOMIC DNA]</scope>
    <source>
        <strain evidence="21">LP100</strain>
    </source>
</reference>
<dbReference type="NCBIfam" id="TIGR01313">
    <property type="entry name" value="therm_gnt_kin"/>
    <property type="match status" value="1"/>
</dbReference>
<dbReference type="GO" id="GO:0006098">
    <property type="term" value="P:pentose-phosphate shunt"/>
    <property type="evidence" value="ECO:0007669"/>
    <property type="project" value="UniProtKB-UniPathway"/>
</dbReference>
<dbReference type="InterPro" id="IPR006184">
    <property type="entry name" value="6PGdom_BS"/>
</dbReference>
<sequence length="633" mass="69405">MIYIVMGVTGSGKTTVGQKLAARLRLPFYDADDYHPRQSIDKMRQGIPLNDQDRAPWLAQLASLIPAWEAAGGAVLACSALKEEYRKTLQTVPDISWIYLDGSRDTILKRLQARQAHFMPPTLLESQLEALEKPAYGIHVDVSLAPEQIIQEVITKLEHMNPQSEFGVIGLGVMGKSLALNLANRGVRVAIYNRHVPGSEEGIAARVISENPSLSKLKGFDQLEEFVQSLEKPRKILLMIYAGALDAQLEALIPLLEPSDVVIDGGNSYYKDTARRTALLSGKGLHFVGTGISGGEEGARKGPSIMPGGPREGYEQVANYLELIAARDSKGKPCTAYIGPDGAGHFVKMVHNGIEYAEMQALAEVYALLRHLAGIAPADIAATLKEWQQIGLGSYLLEITIDILQKKEGDELLLDKVLDQAEQKGTGGWSAAAGLEYGVPYDTLSAAVMARALSAMKKERVKAAALYLQQPADITIDKSSFVPNLKSAYEATRIINHDIGFNLMREVSVQLNWNLNFSEIARIWTNGCIIRSELMEELATIYKQEQHLLLAPTIVERIRNARKGFASVVSIGLQQGIPLPVLSAALNYLHGYSTADSAANLIQAQRDYFGAHTYQRKDKPTGVYFHTDWKGSD</sequence>
<dbReference type="AlphaFoldDB" id="A0A1R3WR62"/>
<keyword evidence="9" id="KW-0547">Nucleotide-binding</keyword>
<evidence type="ECO:0000256" key="4">
    <source>
        <dbReference type="ARBA" id="ARBA00008419"/>
    </source>
</evidence>
<dbReference type="UniPathway" id="UPA00115">
    <property type="reaction ID" value="UER00410"/>
</dbReference>
<keyword evidence="14 18" id="KW-0311">Gluconate utilization</keyword>
<dbReference type="InterPro" id="IPR008927">
    <property type="entry name" value="6-PGluconate_DH-like_C_sf"/>
</dbReference>
<dbReference type="OrthoDB" id="9804542at2"/>
<keyword evidence="21" id="KW-1185">Reference proteome</keyword>
<comment type="pathway">
    <text evidence="2">Carbohydrate acid metabolism.</text>
</comment>
<comment type="subunit">
    <text evidence="6">Homodimer.</text>
</comment>
<dbReference type="GO" id="GO:0050661">
    <property type="term" value="F:NADP binding"/>
    <property type="evidence" value="ECO:0007669"/>
    <property type="project" value="InterPro"/>
</dbReference>
<comment type="similarity">
    <text evidence="4 18">Belongs to the 6-phosphogluconate dehydrogenase family.</text>
</comment>
<dbReference type="Gene3D" id="1.10.1040.10">
    <property type="entry name" value="N-(1-d-carboxylethyl)-l-norvaline Dehydrogenase, domain 2"/>
    <property type="match status" value="1"/>
</dbReference>
<dbReference type="InterPro" id="IPR031322">
    <property type="entry name" value="Shikimate/glucono_kinase"/>
</dbReference>
<dbReference type="GO" id="GO:0046316">
    <property type="term" value="F:gluconokinase activity"/>
    <property type="evidence" value="ECO:0007669"/>
    <property type="project" value="UniProtKB-EC"/>
</dbReference>
<comment type="catalytic activity">
    <reaction evidence="16">
        <text>D-gluconate + ATP = 6-phospho-D-gluconate + ADP + H(+)</text>
        <dbReference type="Rhea" id="RHEA:19433"/>
        <dbReference type="ChEBI" id="CHEBI:15378"/>
        <dbReference type="ChEBI" id="CHEBI:18391"/>
        <dbReference type="ChEBI" id="CHEBI:30616"/>
        <dbReference type="ChEBI" id="CHEBI:58759"/>
        <dbReference type="ChEBI" id="CHEBI:456216"/>
        <dbReference type="EC" id="2.7.1.12"/>
    </reaction>
</comment>
<dbReference type="RefSeq" id="WP_076666162.1">
    <property type="nucleotide sequence ID" value="NZ_FTPP01000001.1"/>
</dbReference>